<feature type="transmembrane region" description="Helical" evidence="7">
    <location>
        <begin position="88"/>
        <end position="110"/>
    </location>
</feature>
<dbReference type="RefSeq" id="WP_050059901.1">
    <property type="nucleotide sequence ID" value="NZ_JACHEK010000012.1"/>
</dbReference>
<dbReference type="PANTHER" id="PTHR30572:SF4">
    <property type="entry name" value="ABC TRANSPORTER PERMEASE YTRF"/>
    <property type="match status" value="1"/>
</dbReference>
<evidence type="ECO:0000256" key="1">
    <source>
        <dbReference type="ARBA" id="ARBA00004651"/>
    </source>
</evidence>
<evidence type="ECO:0000256" key="6">
    <source>
        <dbReference type="ARBA" id="ARBA00038076"/>
    </source>
</evidence>
<accession>A0A841K196</accession>
<evidence type="ECO:0000256" key="2">
    <source>
        <dbReference type="ARBA" id="ARBA00022475"/>
    </source>
</evidence>
<dbReference type="Proteomes" id="UP000538666">
    <property type="component" value="Unassembled WGS sequence"/>
</dbReference>
<evidence type="ECO:0000256" key="3">
    <source>
        <dbReference type="ARBA" id="ARBA00022692"/>
    </source>
</evidence>
<feature type="domain" description="MacB-like periplasmic core" evidence="9">
    <location>
        <begin position="92"/>
        <end position="308"/>
    </location>
</feature>
<dbReference type="NCBIfam" id="TIGR03434">
    <property type="entry name" value="ADOP"/>
    <property type="match status" value="1"/>
</dbReference>
<evidence type="ECO:0000256" key="7">
    <source>
        <dbReference type="SAM" id="Phobius"/>
    </source>
</evidence>
<feature type="domain" description="MacB-like periplasmic core" evidence="9">
    <location>
        <begin position="514"/>
        <end position="701"/>
    </location>
</feature>
<proteinExistence type="inferred from homology"/>
<evidence type="ECO:0000256" key="4">
    <source>
        <dbReference type="ARBA" id="ARBA00022989"/>
    </source>
</evidence>
<dbReference type="InterPro" id="IPR050250">
    <property type="entry name" value="Macrolide_Exporter_MacB"/>
</dbReference>
<feature type="transmembrane region" description="Helical" evidence="7">
    <location>
        <begin position="771"/>
        <end position="797"/>
    </location>
</feature>
<dbReference type="PANTHER" id="PTHR30572">
    <property type="entry name" value="MEMBRANE COMPONENT OF TRANSPORTER-RELATED"/>
    <property type="match status" value="1"/>
</dbReference>
<name>A0A841K196_9BACT</name>
<feature type="domain" description="ABC3 transporter permease C-terminal" evidence="8">
    <location>
        <begin position="358"/>
        <end position="471"/>
    </location>
</feature>
<dbReference type="InterPro" id="IPR047928">
    <property type="entry name" value="Perm_prefix_1"/>
</dbReference>
<feature type="transmembrane region" description="Helical" evidence="7">
    <location>
        <begin position="499"/>
        <end position="519"/>
    </location>
</feature>
<dbReference type="Pfam" id="PF12704">
    <property type="entry name" value="MacB_PCD"/>
    <property type="match status" value="2"/>
</dbReference>
<gene>
    <name evidence="10" type="ORF">HNQ77_005155</name>
</gene>
<feature type="domain" description="ABC3 transporter permease C-terminal" evidence="8">
    <location>
        <begin position="776"/>
        <end position="889"/>
    </location>
</feature>
<dbReference type="OrthoDB" id="6277143at2"/>
<dbReference type="InterPro" id="IPR017800">
    <property type="entry name" value="ADOP"/>
</dbReference>
<feature type="transmembrane region" description="Helical" evidence="7">
    <location>
        <begin position="860"/>
        <end position="879"/>
    </location>
</feature>
<dbReference type="InterPro" id="IPR003838">
    <property type="entry name" value="ABC3_permease_C"/>
</dbReference>
<comment type="similarity">
    <text evidence="6">Belongs to the ABC-4 integral membrane protein family.</text>
</comment>
<protein>
    <submittedName>
        <fullName evidence="10">Putative permease</fullName>
    </submittedName>
</protein>
<keyword evidence="2" id="KW-1003">Cell membrane</keyword>
<feature type="transmembrane region" description="Helical" evidence="7">
    <location>
        <begin position="449"/>
        <end position="469"/>
    </location>
</feature>
<dbReference type="GO" id="GO:0022857">
    <property type="term" value="F:transmembrane transporter activity"/>
    <property type="evidence" value="ECO:0007669"/>
    <property type="project" value="TreeGrafter"/>
</dbReference>
<evidence type="ECO:0000259" key="8">
    <source>
        <dbReference type="Pfam" id="PF02687"/>
    </source>
</evidence>
<keyword evidence="5 7" id="KW-0472">Membrane</keyword>
<comment type="subcellular location">
    <subcellularLocation>
        <location evidence="1">Cell membrane</location>
        <topology evidence="1">Multi-pass membrane protein</topology>
    </subcellularLocation>
</comment>
<sequence>MALFSRFFRNRRYDDISVSIREHIDERIDELMDEGMPREEAARAARREFGNVTLLEERSREAWQWQRLESMLVDLKHIGRRLRRSPGFAITVVLTLAIGIGANTAVFSVLNSVLIRPLPYHEPQQLVALRLVAPGAPGLTDFRDELRLSASMYLTVAAHNHAFQSVGVWLPGTASITGIAQPEQVNTALITDGVLPTLGVPAAAGQWLTAADQDRRGTRRVMLGYGYWQRRFGGDPSVVGRNINVDSQQWEIAGVMPRGFRVVNYDFDLLVPLAFDPVKESLAGFAYHGIARLRPGITISQADDDMARLLNVWMDSWTNGPGSDPHFYLNWKITPAFRPLKDQVVGSIGNVLWVVMATIGVVMLIACTNVANLLLVRADARQQELAVRSALGAGRWRIARELLLESVTLGLLGGAAGVGVAYAGLRLLVAIGPENLPRLSEISLDASSIAFTVILSVLSGLLFGSIPVLRYAPSKQAVPLIGSMRTASVSRERQRGRNLLVVAQVAMALVLLISAVLMIRTFNAMLNVDPGFSAPTSLQVMRISIPETMVRDPQMVTRIQNNIQDKLATIPGVSSAGFAVSVPMSGAEPNWDGISVEGKTYQGDEEPPLRLFNYVSPGYFHTAGTRMVAGRDFTWTEIYGLRPVGILSESLARELWGSPLAAIGKRFREFSNMPWHEVVGVVQDVRENGIDQISPATVYWPSIMRDLYGPGPLDVRRTAYFALRSNRAGTQAFINEMQQAVWLVNSNLPVADVSTMQDIYSQSMARTSFTLVMLAIAGTMALALGILGIYGVISYAVSQRTREIGIRMALGAKKRELVWMFVRSALVLTGIGTAVGIGAAAALMRLMRTLLFGISPLDPVTFAVVPIVLIAAAALASYLPARRTAAVNPVETLRAE</sequence>
<feature type="transmembrane region" description="Helical" evidence="7">
    <location>
        <begin position="402"/>
        <end position="429"/>
    </location>
</feature>
<evidence type="ECO:0000313" key="11">
    <source>
        <dbReference type="Proteomes" id="UP000538666"/>
    </source>
</evidence>
<dbReference type="Pfam" id="PF02687">
    <property type="entry name" value="FtsX"/>
    <property type="match status" value="2"/>
</dbReference>
<evidence type="ECO:0000313" key="10">
    <source>
        <dbReference type="EMBL" id="MBB6147170.1"/>
    </source>
</evidence>
<evidence type="ECO:0000259" key="9">
    <source>
        <dbReference type="Pfam" id="PF12704"/>
    </source>
</evidence>
<dbReference type="AlphaFoldDB" id="A0A841K196"/>
<evidence type="ECO:0000256" key="5">
    <source>
        <dbReference type="ARBA" id="ARBA00023136"/>
    </source>
</evidence>
<reference evidence="10 11" key="1">
    <citation type="submission" date="2020-08" db="EMBL/GenBank/DDBJ databases">
        <title>Genomic Encyclopedia of Type Strains, Phase IV (KMG-IV): sequencing the most valuable type-strain genomes for metagenomic binning, comparative biology and taxonomic classification.</title>
        <authorList>
            <person name="Goeker M."/>
        </authorList>
    </citation>
    <scope>NUCLEOTIDE SEQUENCE [LARGE SCALE GENOMIC DNA]</scope>
    <source>
        <strain evidence="10 11">DSM 103733</strain>
    </source>
</reference>
<dbReference type="InterPro" id="IPR025857">
    <property type="entry name" value="MacB_PCD"/>
</dbReference>
<organism evidence="10 11">
    <name type="scientific">Silvibacterium bohemicum</name>
    <dbReference type="NCBI Taxonomy" id="1577686"/>
    <lineage>
        <taxon>Bacteria</taxon>
        <taxon>Pseudomonadati</taxon>
        <taxon>Acidobacteriota</taxon>
        <taxon>Terriglobia</taxon>
        <taxon>Terriglobales</taxon>
        <taxon>Acidobacteriaceae</taxon>
        <taxon>Silvibacterium</taxon>
    </lineage>
</organism>
<keyword evidence="3 7" id="KW-0812">Transmembrane</keyword>
<feature type="transmembrane region" description="Helical" evidence="7">
    <location>
        <begin position="817"/>
        <end position="840"/>
    </location>
</feature>
<dbReference type="NCBIfam" id="NF038403">
    <property type="entry name" value="perm_prefix_1"/>
    <property type="match status" value="1"/>
</dbReference>
<feature type="transmembrane region" description="Helical" evidence="7">
    <location>
        <begin position="351"/>
        <end position="375"/>
    </location>
</feature>
<dbReference type="GO" id="GO:0005886">
    <property type="term" value="C:plasma membrane"/>
    <property type="evidence" value="ECO:0007669"/>
    <property type="project" value="UniProtKB-SubCell"/>
</dbReference>
<keyword evidence="11" id="KW-1185">Reference proteome</keyword>
<keyword evidence="4 7" id="KW-1133">Transmembrane helix</keyword>
<comment type="caution">
    <text evidence="10">The sequence shown here is derived from an EMBL/GenBank/DDBJ whole genome shotgun (WGS) entry which is preliminary data.</text>
</comment>
<dbReference type="EMBL" id="JACHEK010000012">
    <property type="protein sequence ID" value="MBB6147170.1"/>
    <property type="molecule type" value="Genomic_DNA"/>
</dbReference>